<reference evidence="2 3" key="1">
    <citation type="submission" date="2018-06" db="EMBL/GenBank/DDBJ databases">
        <authorList>
            <consortium name="Pathogen Informatics"/>
            <person name="Doyle S."/>
        </authorList>
    </citation>
    <scope>NUCLEOTIDE SEQUENCE [LARGE SCALE GENOMIC DNA]</scope>
    <source>
        <strain evidence="2 3">NCTC13163</strain>
    </source>
</reference>
<organism evidence="2 3">
    <name type="scientific">Exiguobacterium aurantiacum</name>
    <dbReference type="NCBI Taxonomy" id="33987"/>
    <lineage>
        <taxon>Bacteria</taxon>
        <taxon>Bacillati</taxon>
        <taxon>Bacillota</taxon>
        <taxon>Bacilli</taxon>
        <taxon>Bacillales</taxon>
        <taxon>Bacillales Family XII. Incertae Sedis</taxon>
        <taxon>Exiguobacterium</taxon>
    </lineage>
</organism>
<dbReference type="Pfam" id="PF01593">
    <property type="entry name" value="Amino_oxidase"/>
    <property type="match status" value="1"/>
</dbReference>
<dbReference type="InterPro" id="IPR036188">
    <property type="entry name" value="FAD/NAD-bd_sf"/>
</dbReference>
<dbReference type="Proteomes" id="UP000254060">
    <property type="component" value="Unassembled WGS sequence"/>
</dbReference>
<keyword evidence="2" id="KW-0560">Oxidoreductase</keyword>
<dbReference type="RefSeq" id="WP_029335239.1">
    <property type="nucleotide sequence ID" value="NZ_UGGP01000001.1"/>
</dbReference>
<accession>A0A377FU18</accession>
<name>A0A377FU18_9BACL</name>
<sequence>MRIGVIGGGIAGLTAAALAQRNGHDVTVYEASREWGGCAGKFERGDYLFPAGATLGMGFEPGGIHDRVLRHLEEAVPFRPLQEVMQIHLFDQTVIYYQDRGRFLAELEAKFPTEAHLIRAFMKEMWRDFETLRPLFERLPALPFRSLQDVLVALQGLRPNTLTIAPKLYRPLQKTLARHQLSGTMFERLIDGVLLDSLQTGSKDASHLLAAVALSIYHEGAFYVEGGLYQLAHALERALRHDGGTALLGRHITSVERVSDGWLLTDRRGRLDIVDTVVSAIPLEATSRLLTGNDAESFMRQYRRHLSRSQWGTFSLYITLPEHVCVNRPLFQQVYTQHLPSGHAFLSMSAGGDVLRTEKPERTVTVSTHLDLSEWIDWKQRAVYEKLESEWTERLVEAVHIGFPDWTGDAGIVLPGGPGAWVKYTKRPHGAVGGYAQTPGQALFHAASYRTDVPNLFVCGDTVFPGAGTVGAMTSGLHVARALGVTL</sequence>
<dbReference type="EMBL" id="UGGP01000001">
    <property type="protein sequence ID" value="STO08309.1"/>
    <property type="molecule type" value="Genomic_DNA"/>
</dbReference>
<dbReference type="GO" id="GO:0016116">
    <property type="term" value="P:carotenoid metabolic process"/>
    <property type="evidence" value="ECO:0007669"/>
    <property type="project" value="InterPro"/>
</dbReference>
<protein>
    <submittedName>
        <fullName evidence="2">Dehydrosqualene desaturase</fullName>
        <ecNumber evidence="2">1.3.8.2</ecNumber>
    </submittedName>
</protein>
<evidence type="ECO:0000259" key="1">
    <source>
        <dbReference type="Pfam" id="PF01593"/>
    </source>
</evidence>
<dbReference type="Gene3D" id="3.50.50.60">
    <property type="entry name" value="FAD/NAD(P)-binding domain"/>
    <property type="match status" value="2"/>
</dbReference>
<proteinExistence type="predicted"/>
<dbReference type="AlphaFoldDB" id="A0A377FU18"/>
<evidence type="ECO:0000313" key="3">
    <source>
        <dbReference type="Proteomes" id="UP000254060"/>
    </source>
</evidence>
<dbReference type="InterPro" id="IPR002937">
    <property type="entry name" value="Amino_oxidase"/>
</dbReference>
<dbReference type="SUPFAM" id="SSF51905">
    <property type="entry name" value="FAD/NAD(P)-binding domain"/>
    <property type="match status" value="1"/>
</dbReference>
<dbReference type="EC" id="1.3.8.2" evidence="2"/>
<dbReference type="GO" id="GO:0102223">
    <property type="term" value="F:4,4'-diapophytoene desaturase (4,4'-diaponeurosporene-forming)"/>
    <property type="evidence" value="ECO:0007669"/>
    <property type="project" value="UniProtKB-EC"/>
</dbReference>
<dbReference type="PANTHER" id="PTHR46313:SF3">
    <property type="entry name" value="PROLYCOPENE ISOMERASE, CHLOROPLASTIC"/>
    <property type="match status" value="1"/>
</dbReference>
<gene>
    <name evidence="2" type="primary">crtN_1</name>
    <name evidence="2" type="ORF">NCTC13163_01679</name>
</gene>
<dbReference type="OrthoDB" id="9789960at2"/>
<evidence type="ECO:0000313" key="2">
    <source>
        <dbReference type="EMBL" id="STO08309.1"/>
    </source>
</evidence>
<dbReference type="InterPro" id="IPR045892">
    <property type="entry name" value="CrtISO-like"/>
</dbReference>
<dbReference type="STRING" id="1397694.GCA_000702585_02175"/>
<feature type="domain" description="Amine oxidase" evidence="1">
    <location>
        <begin position="10"/>
        <end position="483"/>
    </location>
</feature>
<dbReference type="PANTHER" id="PTHR46313">
    <property type="match status" value="1"/>
</dbReference>